<gene>
    <name evidence="3" type="ORF">CROQUDRAFT_664726</name>
</gene>
<dbReference type="Gene3D" id="3.30.1490.150">
    <property type="entry name" value="Hypothetical protein ph0010, domain 2"/>
    <property type="match status" value="1"/>
</dbReference>
<evidence type="ECO:0000259" key="2">
    <source>
        <dbReference type="PROSITE" id="PS51112"/>
    </source>
</evidence>
<name>A0A9P6NB38_9BASI</name>
<organism evidence="3 4">
    <name type="scientific">Cronartium quercuum f. sp. fusiforme G11</name>
    <dbReference type="NCBI Taxonomy" id="708437"/>
    <lineage>
        <taxon>Eukaryota</taxon>
        <taxon>Fungi</taxon>
        <taxon>Dikarya</taxon>
        <taxon>Basidiomycota</taxon>
        <taxon>Pucciniomycotina</taxon>
        <taxon>Pucciniomycetes</taxon>
        <taxon>Pucciniales</taxon>
        <taxon>Coleosporiaceae</taxon>
        <taxon>Cronartium</taxon>
    </lineage>
</organism>
<dbReference type="SUPFAM" id="SSF143447">
    <property type="entry name" value="AMMECR1-like"/>
    <property type="match status" value="2"/>
</dbReference>
<evidence type="ECO:0000256" key="1">
    <source>
        <dbReference type="SAM" id="MobiDB-lite"/>
    </source>
</evidence>
<dbReference type="InterPro" id="IPR027485">
    <property type="entry name" value="AMMECR1_N"/>
</dbReference>
<evidence type="ECO:0000313" key="3">
    <source>
        <dbReference type="EMBL" id="KAG0140763.1"/>
    </source>
</evidence>
<feature type="domain" description="AMMECR1" evidence="2">
    <location>
        <begin position="15"/>
        <end position="286"/>
    </location>
</feature>
<dbReference type="Proteomes" id="UP000886653">
    <property type="component" value="Unassembled WGS sequence"/>
</dbReference>
<dbReference type="PANTHER" id="PTHR13016">
    <property type="entry name" value="AMMECR1 HOMOLOG"/>
    <property type="match status" value="1"/>
</dbReference>
<reference evidence="3" key="1">
    <citation type="submission" date="2013-11" db="EMBL/GenBank/DDBJ databases">
        <title>Genome sequence of the fusiform rust pathogen reveals effectors for host alternation and coevolution with pine.</title>
        <authorList>
            <consortium name="DOE Joint Genome Institute"/>
            <person name="Smith K."/>
            <person name="Pendleton A."/>
            <person name="Kubisiak T."/>
            <person name="Anderson C."/>
            <person name="Salamov A."/>
            <person name="Aerts A."/>
            <person name="Riley R."/>
            <person name="Clum A."/>
            <person name="Lindquist E."/>
            <person name="Ence D."/>
            <person name="Campbell M."/>
            <person name="Kronenberg Z."/>
            <person name="Feau N."/>
            <person name="Dhillon B."/>
            <person name="Hamelin R."/>
            <person name="Burleigh J."/>
            <person name="Smith J."/>
            <person name="Yandell M."/>
            <person name="Nelson C."/>
            <person name="Grigoriev I."/>
            <person name="Davis J."/>
        </authorList>
    </citation>
    <scope>NUCLEOTIDE SEQUENCE</scope>
    <source>
        <strain evidence="3">G11</strain>
    </source>
</reference>
<sequence>MSLFNFNTWQAEQTTTASTEPAQNQHCFYCFDELYAELHRREGWRRTSEELSQQIVGELAKFIGSDEFPLFVTWNVVRNGHHPRLRGCIGNFSPSPVRDGLKDYALISALKDHRFPPITLYELEKLSCSVSLLHSFEDCKGVLDWSIGKHGIYLHFPDPSYYPLPIESSSNSESVTPREESEEPSRKSGTLEHVLDTVETTVSETATIRNSPRASLGKKTIRMLSATYLPDVAAEQGWTKLDTINSAIQKAGWSGPITQALHNTLIIERYQSSKCTATYQEWAQWRARMGCPV</sequence>
<proteinExistence type="predicted"/>
<protein>
    <recommendedName>
        <fullName evidence="2">AMMECR1 domain-containing protein</fullName>
    </recommendedName>
</protein>
<feature type="compositionally biased region" description="Basic and acidic residues" evidence="1">
    <location>
        <begin position="176"/>
        <end position="190"/>
    </location>
</feature>
<dbReference type="InterPro" id="IPR002733">
    <property type="entry name" value="AMMECR1_domain"/>
</dbReference>
<dbReference type="PANTHER" id="PTHR13016:SF0">
    <property type="entry name" value="AMME SYNDROME CANDIDATE GENE 1 PROTEIN"/>
    <property type="match status" value="1"/>
</dbReference>
<comment type="caution">
    <text evidence="3">The sequence shown here is derived from an EMBL/GenBank/DDBJ whole genome shotgun (WGS) entry which is preliminary data.</text>
</comment>
<dbReference type="PROSITE" id="PS51112">
    <property type="entry name" value="AMMECR1"/>
    <property type="match status" value="1"/>
</dbReference>
<feature type="region of interest" description="Disordered" evidence="1">
    <location>
        <begin position="167"/>
        <end position="190"/>
    </location>
</feature>
<evidence type="ECO:0000313" key="4">
    <source>
        <dbReference type="Proteomes" id="UP000886653"/>
    </source>
</evidence>
<dbReference type="InterPro" id="IPR023473">
    <property type="entry name" value="AMMECR1"/>
</dbReference>
<dbReference type="OrthoDB" id="24630at2759"/>
<dbReference type="EMBL" id="MU167421">
    <property type="protein sequence ID" value="KAG0140763.1"/>
    <property type="molecule type" value="Genomic_DNA"/>
</dbReference>
<dbReference type="InterPro" id="IPR036071">
    <property type="entry name" value="AMMECR1_dom_sf"/>
</dbReference>
<dbReference type="Pfam" id="PF01871">
    <property type="entry name" value="AMMECR1"/>
    <property type="match status" value="2"/>
</dbReference>
<accession>A0A9P6NB38</accession>
<keyword evidence="4" id="KW-1185">Reference proteome</keyword>
<dbReference type="Gene3D" id="3.30.700.20">
    <property type="entry name" value="Hypothetical protein ph0010, domain 1"/>
    <property type="match status" value="1"/>
</dbReference>
<dbReference type="AlphaFoldDB" id="A0A9P6NB38"/>